<evidence type="ECO:0000313" key="1">
    <source>
        <dbReference type="EMBL" id="QHI37361.1"/>
    </source>
</evidence>
<dbReference type="InterPro" id="IPR058238">
    <property type="entry name" value="Lant_leader_dom"/>
</dbReference>
<dbReference type="EMBL" id="CP019288">
    <property type="protein sequence ID" value="QHI37361.1"/>
    <property type="molecule type" value="Genomic_DNA"/>
</dbReference>
<protein>
    <submittedName>
        <fullName evidence="1">Uncharacterized protein</fullName>
    </submittedName>
</protein>
<organism evidence="1 2">
    <name type="scientific">Kordia antarctica</name>
    <dbReference type="NCBI Taxonomy" id="1218801"/>
    <lineage>
        <taxon>Bacteria</taxon>
        <taxon>Pseudomonadati</taxon>
        <taxon>Bacteroidota</taxon>
        <taxon>Flavobacteriia</taxon>
        <taxon>Flavobacteriales</taxon>
        <taxon>Flavobacteriaceae</taxon>
        <taxon>Kordia</taxon>
    </lineage>
</organism>
<gene>
    <name evidence="1" type="ORF">IMCC3317_27400</name>
</gene>
<keyword evidence="2" id="KW-1185">Reference proteome</keyword>
<accession>A0A7L4ZLI2</accession>
<dbReference type="RefSeq" id="WP_160129997.1">
    <property type="nucleotide sequence ID" value="NZ_CP019288.1"/>
</dbReference>
<sequence>MKKKNVKKLSISKSAISVLNVNSVRQIKGGSAFVCSNDCDTTTDTDTLGIPGTIIGCPYNPSYYPCENENRN</sequence>
<name>A0A7L4ZLI2_9FLAO</name>
<dbReference type="AlphaFoldDB" id="A0A7L4ZLI2"/>
<dbReference type="NCBIfam" id="NF038153">
    <property type="entry name" value="lant_leader_L1a"/>
    <property type="match status" value="1"/>
</dbReference>
<reference evidence="1 2" key="1">
    <citation type="journal article" date="2013" name="Int. J. Syst. Evol. Microbiol.">
        <title>Kordia antarctica sp. nov., isolated from Antarctic seawater.</title>
        <authorList>
            <person name="Baek K."/>
            <person name="Choi A."/>
            <person name="Kang I."/>
            <person name="Lee K."/>
            <person name="Cho J.C."/>
        </authorList>
    </citation>
    <scope>NUCLEOTIDE SEQUENCE [LARGE SCALE GENOMIC DNA]</scope>
    <source>
        <strain evidence="1 2">IMCC3317</strain>
    </source>
</reference>
<proteinExistence type="predicted"/>
<dbReference type="KEGG" id="kan:IMCC3317_27400"/>
<evidence type="ECO:0000313" key="2">
    <source>
        <dbReference type="Proteomes" id="UP000464657"/>
    </source>
</evidence>
<dbReference type="Proteomes" id="UP000464657">
    <property type="component" value="Chromosome"/>
</dbReference>